<dbReference type="Gene3D" id="3.40.630.30">
    <property type="match status" value="1"/>
</dbReference>
<dbReference type="AlphaFoldDB" id="A0A158EKD9"/>
<dbReference type="EMBL" id="FCOX02000142">
    <property type="protein sequence ID" value="SAL06866.1"/>
    <property type="molecule type" value="Genomic_DNA"/>
</dbReference>
<dbReference type="Proteomes" id="UP000071859">
    <property type="component" value="Unassembled WGS sequence"/>
</dbReference>
<dbReference type="InterPro" id="IPR016181">
    <property type="entry name" value="Acyl_CoA_acyltransferase"/>
</dbReference>
<dbReference type="GO" id="GO:0016747">
    <property type="term" value="F:acyltransferase activity, transferring groups other than amino-acyl groups"/>
    <property type="evidence" value="ECO:0007669"/>
    <property type="project" value="InterPro"/>
</dbReference>
<evidence type="ECO:0000313" key="2">
    <source>
        <dbReference type="EMBL" id="SAL06866.1"/>
    </source>
</evidence>
<feature type="domain" description="N-acetyltransferase" evidence="1">
    <location>
        <begin position="103"/>
        <end position="279"/>
    </location>
</feature>
<accession>A0A158EKD9</accession>
<evidence type="ECO:0000313" key="3">
    <source>
        <dbReference type="Proteomes" id="UP000071859"/>
    </source>
</evidence>
<dbReference type="RefSeq" id="WP_157697823.1">
    <property type="nucleotide sequence ID" value="NZ_FCOX02000142.1"/>
</dbReference>
<evidence type="ECO:0000259" key="1">
    <source>
        <dbReference type="PROSITE" id="PS51186"/>
    </source>
</evidence>
<protein>
    <recommendedName>
        <fullName evidence="1">N-acetyltransferase domain-containing protein</fullName>
    </recommendedName>
</protein>
<gene>
    <name evidence="2" type="ORF">AWB78_08290</name>
</gene>
<keyword evidence="3" id="KW-1185">Reference proteome</keyword>
<dbReference type="InterPro" id="IPR000182">
    <property type="entry name" value="GNAT_dom"/>
</dbReference>
<dbReference type="PROSITE" id="PS51186">
    <property type="entry name" value="GNAT"/>
    <property type="match status" value="1"/>
</dbReference>
<name>A0A158EKD9_9BURK</name>
<comment type="caution">
    <text evidence="2">The sequence shown here is derived from an EMBL/GenBank/DDBJ whole genome shotgun (WGS) entry which is preliminary data.</text>
</comment>
<reference evidence="2" key="1">
    <citation type="submission" date="2016-01" db="EMBL/GenBank/DDBJ databases">
        <authorList>
            <person name="Peeters C."/>
        </authorList>
    </citation>
    <scope>NUCLEOTIDE SEQUENCE</scope>
    <source>
        <strain evidence="2">LMG 29321</strain>
    </source>
</reference>
<sequence length="279" mass="30593">MKSIRRVNLNCVFQPNRSDSMQNLASAVPRRFMKFPIFDQCQHKPSKTANFKQPFSIIGKKVDFSDDDRAAAIVNNRIKAFDFPGSLQTTTATESSLKDGSSVSIRQPGPGDVERLCAFVNNARFGMFDYLRTAETTADAVCDYLANVTVTYSGTSDTLIAVVNDKIVGVTTYEPCPGEMEEPINYYALEQCGGEGRKVCVAKTTVLPGMWDKGVASALKKEQMKNAEKSGYEGIVSQTSHDAIKMIAKNSGGKFSNGWTFIPLKKGGVESSDNITRYL</sequence>
<organism evidence="2 3">
    <name type="scientific">Caballeronia calidae</name>
    <dbReference type="NCBI Taxonomy" id="1777139"/>
    <lineage>
        <taxon>Bacteria</taxon>
        <taxon>Pseudomonadati</taxon>
        <taxon>Pseudomonadota</taxon>
        <taxon>Betaproteobacteria</taxon>
        <taxon>Burkholderiales</taxon>
        <taxon>Burkholderiaceae</taxon>
        <taxon>Caballeronia</taxon>
    </lineage>
</organism>
<proteinExistence type="predicted"/>
<dbReference type="SUPFAM" id="SSF55729">
    <property type="entry name" value="Acyl-CoA N-acyltransferases (Nat)"/>
    <property type="match status" value="1"/>
</dbReference>